<dbReference type="Proteomes" id="UP000237000">
    <property type="component" value="Unassembled WGS sequence"/>
</dbReference>
<dbReference type="InParanoid" id="A0A2P5D3C7"/>
<dbReference type="EMBL" id="JXTC01000301">
    <property type="protein sequence ID" value="PON67755.1"/>
    <property type="molecule type" value="Genomic_DNA"/>
</dbReference>
<accession>A0A2P5D3C7</accession>
<protein>
    <submittedName>
        <fullName evidence="1">Uncharacterized protein</fullName>
    </submittedName>
</protein>
<gene>
    <name evidence="1" type="ORF">TorRG33x02_263500</name>
</gene>
<organism evidence="1 2">
    <name type="scientific">Trema orientale</name>
    <name type="common">Charcoal tree</name>
    <name type="synonym">Celtis orientalis</name>
    <dbReference type="NCBI Taxonomy" id="63057"/>
    <lineage>
        <taxon>Eukaryota</taxon>
        <taxon>Viridiplantae</taxon>
        <taxon>Streptophyta</taxon>
        <taxon>Embryophyta</taxon>
        <taxon>Tracheophyta</taxon>
        <taxon>Spermatophyta</taxon>
        <taxon>Magnoliopsida</taxon>
        <taxon>eudicotyledons</taxon>
        <taxon>Gunneridae</taxon>
        <taxon>Pentapetalae</taxon>
        <taxon>rosids</taxon>
        <taxon>fabids</taxon>
        <taxon>Rosales</taxon>
        <taxon>Cannabaceae</taxon>
        <taxon>Trema</taxon>
    </lineage>
</organism>
<reference evidence="2" key="1">
    <citation type="submission" date="2016-06" db="EMBL/GenBank/DDBJ databases">
        <title>Parallel loss of symbiosis genes in relatives of nitrogen-fixing non-legume Parasponia.</title>
        <authorList>
            <person name="Van Velzen R."/>
            <person name="Holmer R."/>
            <person name="Bu F."/>
            <person name="Rutten L."/>
            <person name="Van Zeijl A."/>
            <person name="Liu W."/>
            <person name="Santuari L."/>
            <person name="Cao Q."/>
            <person name="Sharma T."/>
            <person name="Shen D."/>
            <person name="Roswanjaya Y."/>
            <person name="Wardhani T."/>
            <person name="Kalhor M.S."/>
            <person name="Jansen J."/>
            <person name="Van den Hoogen J."/>
            <person name="Gungor B."/>
            <person name="Hartog M."/>
            <person name="Hontelez J."/>
            <person name="Verver J."/>
            <person name="Yang W.-C."/>
            <person name="Schijlen E."/>
            <person name="Repin R."/>
            <person name="Schilthuizen M."/>
            <person name="Schranz E."/>
            <person name="Heidstra R."/>
            <person name="Miyata K."/>
            <person name="Fedorova E."/>
            <person name="Kohlen W."/>
            <person name="Bisseling T."/>
            <person name="Smit S."/>
            <person name="Geurts R."/>
        </authorList>
    </citation>
    <scope>NUCLEOTIDE SEQUENCE [LARGE SCALE GENOMIC DNA]</scope>
    <source>
        <strain evidence="2">cv. RG33-2</strain>
    </source>
</reference>
<dbReference type="OrthoDB" id="1936670at2759"/>
<feature type="non-terminal residue" evidence="1">
    <location>
        <position position="172"/>
    </location>
</feature>
<keyword evidence="2" id="KW-1185">Reference proteome</keyword>
<proteinExistence type="predicted"/>
<sequence>MVDVTDATSEKLNFYVQRKFQYVQLIVVLNIKQLFLETITLSTSESATTVDTANASTSEEAYLRVDVWTTVHKKKNGEPVNSKGLLEEYKKDTSETSTTAVKEDALSKILGPETSSYLKAYRRGVTQAKVSSGGATVIRIRTDSGGRVLQVALMAEVVWDLSENNIPGAPAQ</sequence>
<name>A0A2P5D3C7_TREOI</name>
<comment type="caution">
    <text evidence="1">The sequence shown here is derived from an EMBL/GenBank/DDBJ whole genome shotgun (WGS) entry which is preliminary data.</text>
</comment>
<evidence type="ECO:0000313" key="1">
    <source>
        <dbReference type="EMBL" id="PON67755.1"/>
    </source>
</evidence>
<dbReference type="AlphaFoldDB" id="A0A2P5D3C7"/>
<evidence type="ECO:0000313" key="2">
    <source>
        <dbReference type="Proteomes" id="UP000237000"/>
    </source>
</evidence>